<organism evidence="7 8">
    <name type="scientific">Flavobacterium buctense</name>
    <dbReference type="NCBI Taxonomy" id="1648146"/>
    <lineage>
        <taxon>Bacteria</taxon>
        <taxon>Pseudomonadati</taxon>
        <taxon>Bacteroidota</taxon>
        <taxon>Flavobacteriia</taxon>
        <taxon>Flavobacteriales</taxon>
        <taxon>Flavobacteriaceae</taxon>
        <taxon>Flavobacterium</taxon>
    </lineage>
</organism>
<dbReference type="Pfam" id="PF24595">
    <property type="entry name" value="DUF7619"/>
    <property type="match status" value="1"/>
</dbReference>
<evidence type="ECO:0000256" key="4">
    <source>
        <dbReference type="SAM" id="SignalP"/>
    </source>
</evidence>
<evidence type="ECO:0000256" key="3">
    <source>
        <dbReference type="ARBA" id="ARBA00022737"/>
    </source>
</evidence>
<gene>
    <name evidence="7" type="ORF">WMW71_06265</name>
</gene>
<dbReference type="InterPro" id="IPR055353">
    <property type="entry name" value="DUF7619"/>
</dbReference>
<feature type="domain" description="Secretion system C-terminal sorting" evidence="5">
    <location>
        <begin position="693"/>
        <end position="759"/>
    </location>
</feature>
<proteinExistence type="predicted"/>
<keyword evidence="1" id="KW-0433">Leucine-rich repeat</keyword>
<dbReference type="NCBIfam" id="TIGR01451">
    <property type="entry name" value="B_ant_repeat"/>
    <property type="match status" value="1"/>
</dbReference>
<feature type="chain" id="PRO_5045845603" evidence="4">
    <location>
        <begin position="19"/>
        <end position="761"/>
    </location>
</feature>
<dbReference type="PANTHER" id="PTHR24366:SF96">
    <property type="entry name" value="LEUCINE RICH REPEAT CONTAINING 53"/>
    <property type="match status" value="1"/>
</dbReference>
<evidence type="ECO:0000313" key="8">
    <source>
        <dbReference type="Proteomes" id="UP001491349"/>
    </source>
</evidence>
<comment type="caution">
    <text evidence="7">The sequence shown here is derived from an EMBL/GenBank/DDBJ whole genome shotgun (WGS) entry which is preliminary data.</text>
</comment>
<sequence>MKKLYFLLLVLLSLTANAQVITIPDLNFKAKLLSASPFNQIAKNLAGTYFKIDANNDAQIQISEALQVSYLDVNGNGCSLSSCTISSVEGLQYFTNLVTLYTFNNNPITSLPIDNMTHLKTLWCYNSSLTNLNLSNLTSLEEFFCSGNQLSSLNFTGLVNLKHVDADGNDFTSLTFSNLPLLNKLDVSYCALTFLGLNNLPSLQYLYCGNNQLTSLNLTSLPALYDLLAMNNQITTFNISNNPFMHYMFINQNPINSLFLKNGSQLTQLNITSGNLITYVCVDEDEKTWVDYYVNYLGGNDAEINSYCSFTPGGTYYTIEGNVKYDSNSNGCDSNDLVFPNLNFSITDGFQNANIIANSTGDYTIPVTAATHTVVPVLENPNYFTVSPSSISVTFPDLVSPFAQNFCVIPNGVHKDLEVILVPLNQARPGFDARYKIVYKNKGNQTHSGSVSFEFEDDRIDLVSAIPIMSNQEVNLLTWNYTNLQPFESREILTTLNINAPTETPAVNAGDQLDFVATITPIDIDEIPIDNIVSLKQIVVNSLDPNDKTCLEGTTVSTTMIGEYVHYLIRFENTGTFAAENIVVKDMIDSAKFDIATLIPLNGSHSFITRINTNQVEFIFENIDLPFDDANNDGYVAFKIKTKPTLVLGDTFSNSANIYFDYNFPIVTNTYTTTIQALSNQDFEFSTMFGLSPVPTNDLLTITAKDSVVMTSVNIYNTLGKLVQVNTNPTETIDVSGLSSGSYFIKIISDRGSATSKFIKE</sequence>
<keyword evidence="2 4" id="KW-0732">Signal</keyword>
<dbReference type="PANTHER" id="PTHR24366">
    <property type="entry name" value="IG(IMMUNOGLOBULIN) AND LRR(LEUCINE RICH REPEAT) DOMAINS"/>
    <property type="match status" value="1"/>
</dbReference>
<accession>A0ABU9E1Z3</accession>
<dbReference type="Gene3D" id="3.80.10.10">
    <property type="entry name" value="Ribonuclease Inhibitor"/>
    <property type="match status" value="1"/>
</dbReference>
<reference evidence="7 8" key="1">
    <citation type="submission" date="2024-04" db="EMBL/GenBank/DDBJ databases">
        <title>draft genome sequnece of Flavobacterium buctense JCM 30750.</title>
        <authorList>
            <person name="Kim D.-U."/>
        </authorList>
    </citation>
    <scope>NUCLEOTIDE SEQUENCE [LARGE SCALE GENOMIC DNA]</scope>
    <source>
        <strain evidence="7 8">JCM 30750</strain>
    </source>
</reference>
<name>A0ABU9E1Z3_9FLAO</name>
<dbReference type="InterPro" id="IPR032675">
    <property type="entry name" value="LRR_dom_sf"/>
</dbReference>
<evidence type="ECO:0000259" key="6">
    <source>
        <dbReference type="Pfam" id="PF24595"/>
    </source>
</evidence>
<dbReference type="NCBIfam" id="TIGR04183">
    <property type="entry name" value="Por_Secre_tail"/>
    <property type="match status" value="1"/>
</dbReference>
<dbReference type="Pfam" id="PF18962">
    <property type="entry name" value="Por_Secre_tail"/>
    <property type="match status" value="1"/>
</dbReference>
<evidence type="ECO:0000256" key="1">
    <source>
        <dbReference type="ARBA" id="ARBA00022614"/>
    </source>
</evidence>
<keyword evidence="8" id="KW-1185">Reference proteome</keyword>
<feature type="signal peptide" evidence="4">
    <location>
        <begin position="1"/>
        <end position="18"/>
    </location>
</feature>
<feature type="domain" description="DUF7619" evidence="6">
    <location>
        <begin position="544"/>
        <end position="674"/>
    </location>
</feature>
<dbReference type="RefSeq" id="WP_187660415.1">
    <property type="nucleotide sequence ID" value="NZ_JACTAB010000004.1"/>
</dbReference>
<keyword evidence="3" id="KW-0677">Repeat</keyword>
<protein>
    <submittedName>
        <fullName evidence="7">T9SS type A sorting domain-containing protein</fullName>
    </submittedName>
</protein>
<evidence type="ECO:0000259" key="5">
    <source>
        <dbReference type="Pfam" id="PF18962"/>
    </source>
</evidence>
<dbReference type="EMBL" id="JBBPCB010000003">
    <property type="protein sequence ID" value="MEK8179941.1"/>
    <property type="molecule type" value="Genomic_DNA"/>
</dbReference>
<dbReference type="InterPro" id="IPR047589">
    <property type="entry name" value="DUF11_rpt"/>
</dbReference>
<dbReference type="InterPro" id="IPR026444">
    <property type="entry name" value="Secre_tail"/>
</dbReference>
<dbReference type="SUPFAM" id="SSF52058">
    <property type="entry name" value="L domain-like"/>
    <property type="match status" value="1"/>
</dbReference>
<dbReference type="Proteomes" id="UP001491349">
    <property type="component" value="Unassembled WGS sequence"/>
</dbReference>
<evidence type="ECO:0000256" key="2">
    <source>
        <dbReference type="ARBA" id="ARBA00022729"/>
    </source>
</evidence>
<evidence type="ECO:0000313" key="7">
    <source>
        <dbReference type="EMBL" id="MEK8179941.1"/>
    </source>
</evidence>